<reference evidence="1 2" key="1">
    <citation type="submission" date="2020-01" db="EMBL/GenBank/DDBJ databases">
        <title>Paenibacillus soybeanensis sp. nov. isolated from the nodules of soybean (Glycine max(L.) Merr).</title>
        <authorList>
            <person name="Wang H."/>
        </authorList>
    </citation>
    <scope>NUCLEOTIDE SEQUENCE [LARGE SCALE GENOMIC DNA]</scope>
    <source>
        <strain evidence="1 2">T1</strain>
    </source>
</reference>
<keyword evidence="2" id="KW-1185">Reference proteome</keyword>
<evidence type="ECO:0000313" key="1">
    <source>
        <dbReference type="EMBL" id="NBD23672.1"/>
    </source>
</evidence>
<dbReference type="GO" id="GO:0016829">
    <property type="term" value="F:lyase activity"/>
    <property type="evidence" value="ECO:0007669"/>
    <property type="project" value="UniProtKB-KW"/>
</dbReference>
<dbReference type="EMBL" id="JAAAMV010000003">
    <property type="protein sequence ID" value="NBD23672.1"/>
    <property type="molecule type" value="Genomic_DNA"/>
</dbReference>
<protein>
    <submittedName>
        <fullName evidence="1">Phosphonate C-P lyase system protein PhnG</fullName>
    </submittedName>
</protein>
<sequence length="146" mass="16913">MKKFRMTRILIEGSPLLPDKLAREVLERYDVAVVKPPENSLVLTKARDSVSREPFYLTEVLVTECTVSIEGTFGYGILMGDRPELAYRLAVVDAAFNRQLPETEAWETLLLEEEQELLKRRLREQELTQATKVEFDTMEESYDRAK</sequence>
<name>A0ABW9XM40_9BACL</name>
<dbReference type="InterPro" id="IPR009609">
    <property type="entry name" value="Phosphonate_metab_PhnG"/>
</dbReference>
<comment type="caution">
    <text evidence="1">The sequence shown here is derived from an EMBL/GenBank/DDBJ whole genome shotgun (WGS) entry which is preliminary data.</text>
</comment>
<proteinExistence type="predicted"/>
<evidence type="ECO:0000313" key="2">
    <source>
        <dbReference type="Proteomes" id="UP000665561"/>
    </source>
</evidence>
<organism evidence="1 2">
    <name type="scientific">Paenibacillus glycinis</name>
    <dbReference type="NCBI Taxonomy" id="2697035"/>
    <lineage>
        <taxon>Bacteria</taxon>
        <taxon>Bacillati</taxon>
        <taxon>Bacillota</taxon>
        <taxon>Bacilli</taxon>
        <taxon>Bacillales</taxon>
        <taxon>Paenibacillaceae</taxon>
        <taxon>Paenibacillus</taxon>
    </lineage>
</organism>
<dbReference type="NCBIfam" id="TIGR03293">
    <property type="entry name" value="PhnG_redo"/>
    <property type="match status" value="1"/>
</dbReference>
<gene>
    <name evidence="1" type="primary">phnG</name>
    <name evidence="1" type="ORF">GT019_07290</name>
</gene>
<dbReference type="Proteomes" id="UP000665561">
    <property type="component" value="Unassembled WGS sequence"/>
</dbReference>
<accession>A0ABW9XM40</accession>
<dbReference type="Pfam" id="PF06754">
    <property type="entry name" value="PhnG"/>
    <property type="match status" value="1"/>
</dbReference>
<dbReference type="RefSeq" id="WP_161742386.1">
    <property type="nucleotide sequence ID" value="NZ_JAAAMV010000003.1"/>
</dbReference>
<keyword evidence="1" id="KW-0456">Lyase</keyword>